<dbReference type="AlphaFoldDB" id="A0A3B0BYQ6"/>
<dbReference type="InterPro" id="IPR005493">
    <property type="entry name" value="RraA/RraA-like"/>
</dbReference>
<dbReference type="PANTHER" id="PTHR33254:SF4">
    <property type="entry name" value="4-HYDROXY-4-METHYL-2-OXOGLUTARATE ALDOLASE 3-RELATED"/>
    <property type="match status" value="1"/>
</dbReference>
<dbReference type="Proteomes" id="UP000276603">
    <property type="component" value="Unassembled WGS sequence"/>
</dbReference>
<dbReference type="GO" id="GO:0046872">
    <property type="term" value="F:metal ion binding"/>
    <property type="evidence" value="ECO:0007669"/>
    <property type="project" value="UniProtKB-KW"/>
</dbReference>
<evidence type="ECO:0000256" key="3">
    <source>
        <dbReference type="ARBA" id="ARBA00029596"/>
    </source>
</evidence>
<dbReference type="Gene3D" id="3.50.30.40">
    <property type="entry name" value="Ribonuclease E inhibitor RraA/RraA-like"/>
    <property type="match status" value="1"/>
</dbReference>
<dbReference type="EMBL" id="RBCJ01000004">
    <property type="protein sequence ID" value="RKN78763.1"/>
    <property type="molecule type" value="Genomic_DNA"/>
</dbReference>
<protein>
    <recommendedName>
        <fullName evidence="2">Putative 4-hydroxy-4-methyl-2-oxoglutarate aldolase</fullName>
    </recommendedName>
    <alternativeName>
        <fullName evidence="3">Regulator of ribonuclease activity homolog</fullName>
    </alternativeName>
    <alternativeName>
        <fullName evidence="4">RraA-like protein</fullName>
    </alternativeName>
</protein>
<reference evidence="6 7" key="1">
    <citation type="submission" date="2018-10" db="EMBL/GenBank/DDBJ databases">
        <title>Ulvibacterium marinum gen. nov., sp. nov., a novel marine bacterium of the family Flavobacteriaceae, isolated from a culture of the green alga Ulva prolifera.</title>
        <authorList>
            <person name="Zhang Z."/>
        </authorList>
    </citation>
    <scope>NUCLEOTIDE SEQUENCE [LARGE SCALE GENOMIC DNA]</scope>
    <source>
        <strain evidence="6 7">CCMM003</strain>
    </source>
</reference>
<dbReference type="GO" id="GO:0047443">
    <property type="term" value="F:4-hydroxy-4-methyl-2-oxoglutarate aldolase activity"/>
    <property type="evidence" value="ECO:0007669"/>
    <property type="project" value="TreeGrafter"/>
</dbReference>
<evidence type="ECO:0000313" key="7">
    <source>
        <dbReference type="Proteomes" id="UP000276603"/>
    </source>
</evidence>
<dbReference type="RefSeq" id="WP_120713672.1">
    <property type="nucleotide sequence ID" value="NZ_CANMKH010000009.1"/>
</dbReference>
<gene>
    <name evidence="6" type="ORF">D7Z94_21460</name>
</gene>
<accession>A0A3B0BYQ6</accession>
<dbReference type="CDD" id="cd16841">
    <property type="entry name" value="RraA_family"/>
    <property type="match status" value="1"/>
</dbReference>
<evidence type="ECO:0000256" key="5">
    <source>
        <dbReference type="PIRSR" id="PIRSR605493-1"/>
    </source>
</evidence>
<dbReference type="OrthoDB" id="9784786at2"/>
<dbReference type="SUPFAM" id="SSF89562">
    <property type="entry name" value="RraA-like"/>
    <property type="match status" value="1"/>
</dbReference>
<organism evidence="6 7">
    <name type="scientific">Ulvibacterium marinum</name>
    <dbReference type="NCBI Taxonomy" id="2419782"/>
    <lineage>
        <taxon>Bacteria</taxon>
        <taxon>Pseudomonadati</taxon>
        <taxon>Bacteroidota</taxon>
        <taxon>Flavobacteriia</taxon>
        <taxon>Flavobacteriales</taxon>
        <taxon>Flavobacteriaceae</taxon>
        <taxon>Ulvibacterium</taxon>
    </lineage>
</organism>
<dbReference type="PANTHER" id="PTHR33254">
    <property type="entry name" value="4-HYDROXY-4-METHYL-2-OXOGLUTARATE ALDOLASE 3-RELATED"/>
    <property type="match status" value="1"/>
</dbReference>
<dbReference type="InterPro" id="IPR036704">
    <property type="entry name" value="RraA/RraA-like_sf"/>
</dbReference>
<name>A0A3B0BYQ6_9FLAO</name>
<feature type="binding site" evidence="5">
    <location>
        <position position="130"/>
    </location>
    <ligand>
        <name>Mg(2+)</name>
        <dbReference type="ChEBI" id="CHEBI:18420"/>
    </ligand>
</feature>
<evidence type="ECO:0000313" key="6">
    <source>
        <dbReference type="EMBL" id="RKN78763.1"/>
    </source>
</evidence>
<dbReference type="Pfam" id="PF03737">
    <property type="entry name" value="RraA-like"/>
    <property type="match status" value="1"/>
</dbReference>
<dbReference type="GO" id="GO:0008948">
    <property type="term" value="F:oxaloacetate decarboxylase activity"/>
    <property type="evidence" value="ECO:0007669"/>
    <property type="project" value="TreeGrafter"/>
</dbReference>
<comment type="cofactor">
    <cofactor evidence="5">
        <name>Mg(2+)</name>
        <dbReference type="ChEBI" id="CHEBI:18420"/>
    </cofactor>
</comment>
<feature type="binding site" evidence="5">
    <location>
        <position position="129"/>
    </location>
    <ligand>
        <name>substrate</name>
    </ligand>
</feature>
<evidence type="ECO:0000256" key="2">
    <source>
        <dbReference type="ARBA" id="ARBA00016549"/>
    </source>
</evidence>
<comment type="caution">
    <text evidence="6">The sequence shown here is derived from an EMBL/GenBank/DDBJ whole genome shotgun (WGS) entry which is preliminary data.</text>
</comment>
<keyword evidence="5" id="KW-0479">Metal-binding</keyword>
<keyword evidence="5" id="KW-0460">Magnesium</keyword>
<feature type="binding site" evidence="5">
    <location>
        <begin position="107"/>
        <end position="110"/>
    </location>
    <ligand>
        <name>substrate</name>
    </ligand>
</feature>
<comment type="cofactor">
    <cofactor evidence="1">
        <name>a divalent metal cation</name>
        <dbReference type="ChEBI" id="CHEBI:60240"/>
    </cofactor>
</comment>
<evidence type="ECO:0000256" key="1">
    <source>
        <dbReference type="ARBA" id="ARBA00001968"/>
    </source>
</evidence>
<proteinExistence type="predicted"/>
<keyword evidence="7" id="KW-1185">Reference proteome</keyword>
<evidence type="ECO:0000256" key="4">
    <source>
        <dbReference type="ARBA" id="ARBA00030169"/>
    </source>
</evidence>
<sequence length="229" mass="25277">MTWKDDDELFKLIRSELFSAVVGDIMDKLGYFHQFLSPKIVPLRDDMVVVGRAMPVLEADSFGEISPSEKNPVMSKPFGLMLEALDDLKKNEVYICTGSSPEYALWGELMSARALQCGAVGAVVDGYSRDTSGILNLDFPMFSYGRYAQDQGPRGKVIDYRVPIEINGVYINPGDIIFGDMDGVCVIPRKIEKEVVKAALEKARGEKVVLKAIQNGMSATDAFAKYGIM</sequence>